<dbReference type="EMBL" id="BMLK01000007">
    <property type="protein sequence ID" value="GGN48045.1"/>
    <property type="molecule type" value="Genomic_DNA"/>
</dbReference>
<dbReference type="InterPro" id="IPR002347">
    <property type="entry name" value="SDR_fam"/>
</dbReference>
<organism evidence="3 4">
    <name type="scientific">Novosphingobium indicum</name>
    <dbReference type="NCBI Taxonomy" id="462949"/>
    <lineage>
        <taxon>Bacteria</taxon>
        <taxon>Pseudomonadati</taxon>
        <taxon>Pseudomonadota</taxon>
        <taxon>Alphaproteobacteria</taxon>
        <taxon>Sphingomonadales</taxon>
        <taxon>Sphingomonadaceae</taxon>
        <taxon>Novosphingobium</taxon>
    </lineage>
</organism>
<name>A0ABQ2JL07_9SPHN</name>
<comment type="caution">
    <text evidence="3">The sequence shown here is derived from an EMBL/GenBank/DDBJ whole genome shotgun (WGS) entry which is preliminary data.</text>
</comment>
<dbReference type="Pfam" id="PF13561">
    <property type="entry name" value="adh_short_C2"/>
    <property type="match status" value="1"/>
</dbReference>
<dbReference type="Proteomes" id="UP000605099">
    <property type="component" value="Unassembled WGS sequence"/>
</dbReference>
<evidence type="ECO:0000313" key="4">
    <source>
        <dbReference type="Proteomes" id="UP000605099"/>
    </source>
</evidence>
<comment type="similarity">
    <text evidence="1">Belongs to the short-chain dehydrogenases/reductases (SDR) family.</text>
</comment>
<evidence type="ECO:0000256" key="1">
    <source>
        <dbReference type="ARBA" id="ARBA00006484"/>
    </source>
</evidence>
<dbReference type="PRINTS" id="PR00081">
    <property type="entry name" value="GDHRDH"/>
</dbReference>
<dbReference type="InterPro" id="IPR020904">
    <property type="entry name" value="Sc_DH/Rdtase_CS"/>
</dbReference>
<evidence type="ECO:0000313" key="3">
    <source>
        <dbReference type="EMBL" id="GGN48045.1"/>
    </source>
</evidence>
<dbReference type="RefSeq" id="WP_229710159.1">
    <property type="nucleotide sequence ID" value="NZ_BMLK01000007.1"/>
</dbReference>
<dbReference type="SUPFAM" id="SSF51735">
    <property type="entry name" value="NAD(P)-binding Rossmann-fold domains"/>
    <property type="match status" value="1"/>
</dbReference>
<dbReference type="PANTHER" id="PTHR43669:SF3">
    <property type="entry name" value="ALCOHOL DEHYDROGENASE, PUTATIVE (AFU_ORTHOLOGUE AFUA_3G03445)-RELATED"/>
    <property type="match status" value="1"/>
</dbReference>
<gene>
    <name evidence="3" type="ORF">GCM10011349_17150</name>
</gene>
<sequence length="258" mass="27040">MTTTTEFAGRTALITGAASGIGAAVAHWLDARGIERLILVDCDGPGLEALDLRASVRCVSGDVADEELWTEIEVSETCIDHALLNAGVADGCPIVSLEYADWRRIQSVNLDGMFLSLRTAMRLMTKSGNTVGRSAVLTSSVAGIKPVAMTAAYGSSKAAVAHLARIAAAEHAAHGIRINAVAPGRVDTPIWTKNTHFQQMVDDLGSREAALEKLAEDSTPLGRFASADEMAGQIGFLLSDAAWNVTGTVLVSDGGYSL</sequence>
<dbReference type="Gene3D" id="3.40.50.720">
    <property type="entry name" value="NAD(P)-binding Rossmann-like Domain"/>
    <property type="match status" value="1"/>
</dbReference>
<evidence type="ECO:0000256" key="2">
    <source>
        <dbReference type="ARBA" id="ARBA00023002"/>
    </source>
</evidence>
<dbReference type="InterPro" id="IPR036291">
    <property type="entry name" value="NAD(P)-bd_dom_sf"/>
</dbReference>
<keyword evidence="4" id="KW-1185">Reference proteome</keyword>
<accession>A0ABQ2JL07</accession>
<dbReference type="PANTHER" id="PTHR43669">
    <property type="entry name" value="5-KETO-D-GLUCONATE 5-REDUCTASE"/>
    <property type="match status" value="1"/>
</dbReference>
<dbReference type="PROSITE" id="PS00061">
    <property type="entry name" value="ADH_SHORT"/>
    <property type="match status" value="1"/>
</dbReference>
<keyword evidence="2" id="KW-0560">Oxidoreductase</keyword>
<reference evidence="4" key="1">
    <citation type="journal article" date="2019" name="Int. J. Syst. Evol. Microbiol.">
        <title>The Global Catalogue of Microorganisms (GCM) 10K type strain sequencing project: providing services to taxonomists for standard genome sequencing and annotation.</title>
        <authorList>
            <consortium name="The Broad Institute Genomics Platform"/>
            <consortium name="The Broad Institute Genome Sequencing Center for Infectious Disease"/>
            <person name="Wu L."/>
            <person name="Ma J."/>
        </authorList>
    </citation>
    <scope>NUCLEOTIDE SEQUENCE [LARGE SCALE GENOMIC DNA]</scope>
    <source>
        <strain evidence="4">CGMCC 1.6784</strain>
    </source>
</reference>
<dbReference type="CDD" id="cd05233">
    <property type="entry name" value="SDR_c"/>
    <property type="match status" value="1"/>
</dbReference>
<proteinExistence type="inferred from homology"/>
<protein>
    <submittedName>
        <fullName evidence="3">Dehydrogenase</fullName>
    </submittedName>
</protein>